<dbReference type="InterPro" id="IPR004360">
    <property type="entry name" value="Glyas_Fos-R_dOase_dom"/>
</dbReference>
<evidence type="ECO:0000313" key="4">
    <source>
        <dbReference type="Proteomes" id="UP000317010"/>
    </source>
</evidence>
<dbReference type="AlphaFoldDB" id="A0A562UFL2"/>
<comment type="caution">
    <text evidence="3">The sequence shown here is derived from an EMBL/GenBank/DDBJ whole genome shotgun (WGS) entry which is preliminary data.</text>
</comment>
<keyword evidence="1" id="KW-0732">Signal</keyword>
<dbReference type="InterPro" id="IPR029068">
    <property type="entry name" value="Glyas_Bleomycin-R_OHBP_Dase"/>
</dbReference>
<keyword evidence="3" id="KW-0560">Oxidoreductase</keyword>
<dbReference type="GO" id="GO:0016829">
    <property type="term" value="F:lyase activity"/>
    <property type="evidence" value="ECO:0007669"/>
    <property type="project" value="UniProtKB-KW"/>
</dbReference>
<dbReference type="OrthoDB" id="192739at2"/>
<evidence type="ECO:0000313" key="3">
    <source>
        <dbReference type="EMBL" id="TWJ04533.1"/>
    </source>
</evidence>
<feature type="signal peptide" evidence="1">
    <location>
        <begin position="1"/>
        <end position="32"/>
    </location>
</feature>
<keyword evidence="4" id="KW-1185">Reference proteome</keyword>
<evidence type="ECO:0000259" key="2">
    <source>
        <dbReference type="PROSITE" id="PS51819"/>
    </source>
</evidence>
<dbReference type="RefSeq" id="WP_144908822.1">
    <property type="nucleotide sequence ID" value="NZ_VLLI01000001.1"/>
</dbReference>
<dbReference type="GO" id="GO:0051213">
    <property type="term" value="F:dioxygenase activity"/>
    <property type="evidence" value="ECO:0007669"/>
    <property type="project" value="UniProtKB-KW"/>
</dbReference>
<dbReference type="Gene3D" id="3.10.180.10">
    <property type="entry name" value="2,3-Dihydroxybiphenyl 1,2-Dioxygenase, domain 1"/>
    <property type="match status" value="1"/>
</dbReference>
<gene>
    <name evidence="3" type="ORF">JN11_00242</name>
</gene>
<protein>
    <submittedName>
        <fullName evidence="3">Catechol 2,3-dioxygenase-like lactoylglutathione lyase family enzyme</fullName>
    </submittedName>
</protein>
<name>A0A562UFL2_9SPHI</name>
<dbReference type="EMBL" id="VLLI01000001">
    <property type="protein sequence ID" value="TWJ04533.1"/>
    <property type="molecule type" value="Genomic_DNA"/>
</dbReference>
<sequence length="166" mass="19224">MQSKKTIFKTIRLSKFLFAGTFLLSLCFKANAQTNDLGLKVHHITLSVKNIDTMVYWYTHVLDLKLIRKSDESARIELDGFFIDMLQVKGSSRQPSQDLSTDDHMQAQGWRHLVFNTADFYKTYLLLKAKGVVFPQVIDEKNKTKIQGIFFKDPEGNVLEIRHIQQ</sequence>
<reference evidence="3 4" key="1">
    <citation type="submission" date="2019-07" db="EMBL/GenBank/DDBJ databases">
        <title>Genomic Encyclopedia of Archaeal and Bacterial Type Strains, Phase II (KMG-II): from individual species to whole genera.</title>
        <authorList>
            <person name="Goeker M."/>
        </authorList>
    </citation>
    <scope>NUCLEOTIDE SEQUENCE [LARGE SCALE GENOMIC DNA]</scope>
    <source>
        <strain evidence="3 4">ATCC BAA-1854</strain>
    </source>
</reference>
<accession>A0A562UFL2</accession>
<dbReference type="Proteomes" id="UP000317010">
    <property type="component" value="Unassembled WGS sequence"/>
</dbReference>
<dbReference type="Pfam" id="PF00903">
    <property type="entry name" value="Glyoxalase"/>
    <property type="match status" value="1"/>
</dbReference>
<dbReference type="CDD" id="cd06587">
    <property type="entry name" value="VOC"/>
    <property type="match status" value="1"/>
</dbReference>
<dbReference type="PROSITE" id="PS51819">
    <property type="entry name" value="VOC"/>
    <property type="match status" value="1"/>
</dbReference>
<proteinExistence type="predicted"/>
<dbReference type="InterPro" id="IPR037523">
    <property type="entry name" value="VOC_core"/>
</dbReference>
<evidence type="ECO:0000256" key="1">
    <source>
        <dbReference type="SAM" id="SignalP"/>
    </source>
</evidence>
<keyword evidence="3" id="KW-0456">Lyase</keyword>
<feature type="chain" id="PRO_5021951770" evidence="1">
    <location>
        <begin position="33"/>
        <end position="166"/>
    </location>
</feature>
<keyword evidence="3" id="KW-0223">Dioxygenase</keyword>
<organism evidence="3 4">
    <name type="scientific">Mucilaginibacter frigoritolerans</name>
    <dbReference type="NCBI Taxonomy" id="652788"/>
    <lineage>
        <taxon>Bacteria</taxon>
        <taxon>Pseudomonadati</taxon>
        <taxon>Bacteroidota</taxon>
        <taxon>Sphingobacteriia</taxon>
        <taxon>Sphingobacteriales</taxon>
        <taxon>Sphingobacteriaceae</taxon>
        <taxon>Mucilaginibacter</taxon>
    </lineage>
</organism>
<feature type="domain" description="VOC" evidence="2">
    <location>
        <begin position="40"/>
        <end position="164"/>
    </location>
</feature>
<dbReference type="SUPFAM" id="SSF54593">
    <property type="entry name" value="Glyoxalase/Bleomycin resistance protein/Dihydroxybiphenyl dioxygenase"/>
    <property type="match status" value="1"/>
</dbReference>